<gene>
    <name evidence="2" type="primary">LOC113215648</name>
</gene>
<dbReference type="KEGG" id="foc:113215648"/>
<name>A0A9C6X634_FRAOC</name>
<proteinExistence type="predicted"/>
<keyword evidence="1" id="KW-1185">Reference proteome</keyword>
<evidence type="ECO:0000313" key="2">
    <source>
        <dbReference type="RefSeq" id="XP_052129708.1"/>
    </source>
</evidence>
<protein>
    <submittedName>
        <fullName evidence="2">Uncharacterized protein LOC113215648</fullName>
    </submittedName>
</protein>
<evidence type="ECO:0000313" key="1">
    <source>
        <dbReference type="Proteomes" id="UP000504606"/>
    </source>
</evidence>
<dbReference type="Proteomes" id="UP000504606">
    <property type="component" value="Unplaced"/>
</dbReference>
<accession>A0A9C6X634</accession>
<dbReference type="AlphaFoldDB" id="A0A9C6X634"/>
<organism evidence="1 2">
    <name type="scientific">Frankliniella occidentalis</name>
    <name type="common">Western flower thrips</name>
    <name type="synonym">Euthrips occidentalis</name>
    <dbReference type="NCBI Taxonomy" id="133901"/>
    <lineage>
        <taxon>Eukaryota</taxon>
        <taxon>Metazoa</taxon>
        <taxon>Ecdysozoa</taxon>
        <taxon>Arthropoda</taxon>
        <taxon>Hexapoda</taxon>
        <taxon>Insecta</taxon>
        <taxon>Pterygota</taxon>
        <taxon>Neoptera</taxon>
        <taxon>Paraneoptera</taxon>
        <taxon>Thysanoptera</taxon>
        <taxon>Terebrantia</taxon>
        <taxon>Thripoidea</taxon>
        <taxon>Thripidae</taxon>
        <taxon>Frankliniella</taxon>
    </lineage>
</organism>
<dbReference type="RefSeq" id="XP_052129708.1">
    <property type="nucleotide sequence ID" value="XM_052273748.1"/>
</dbReference>
<reference evidence="2" key="1">
    <citation type="submission" date="2025-08" db="UniProtKB">
        <authorList>
            <consortium name="RefSeq"/>
        </authorList>
    </citation>
    <scope>IDENTIFICATION</scope>
    <source>
        <tissue evidence="2">Whole organism</tissue>
    </source>
</reference>
<dbReference type="GeneID" id="113215648"/>
<sequence length="243" mass="27897">MVFLGSNKTGSGVHDSGRFSLASDLNIKLNVHLLRQNRERHKEVYPSCSRQRRPCSWIDTHFFHKHQNVARFSIQLKGSAVLQGKNKNRFRTNRFRRQMWPPCQKISYRIKYLVVLLNRIGDTASSLLQFAVQQKTRVVVDTRSNNQWKENAFIFNFPGGSCSAASQHTKCFETLTGKLLRKEKPCGLNPGVNILSDTPMDWSFPYFPIMPYGTWRFRLSYGQTGQKRASGCHIAEAVTIPKS</sequence>